<dbReference type="Gene3D" id="2.60.40.10">
    <property type="entry name" value="Immunoglobulins"/>
    <property type="match status" value="5"/>
</dbReference>
<dbReference type="GO" id="GO:0031175">
    <property type="term" value="P:neuron projection development"/>
    <property type="evidence" value="ECO:0007669"/>
    <property type="project" value="TreeGrafter"/>
</dbReference>
<feature type="compositionally biased region" description="Pro residues" evidence="4">
    <location>
        <begin position="165"/>
        <end position="175"/>
    </location>
</feature>
<evidence type="ECO:0000259" key="5">
    <source>
        <dbReference type="PROSITE" id="PS50026"/>
    </source>
</evidence>
<proteinExistence type="predicted"/>
<feature type="disulfide bond" evidence="3">
    <location>
        <begin position="528"/>
        <end position="538"/>
    </location>
</feature>
<protein>
    <recommendedName>
        <fullName evidence="9">Tenascin XB</fullName>
    </recommendedName>
</protein>
<dbReference type="Pfam" id="PF23106">
    <property type="entry name" value="EGF_Teneurin"/>
    <property type="match status" value="2"/>
</dbReference>
<comment type="caution">
    <text evidence="7">The sequence shown here is derived from an EMBL/GenBank/DDBJ whole genome shotgun (WGS) entry which is preliminary data.</text>
</comment>
<keyword evidence="3" id="KW-1015">Disulfide bond</keyword>
<evidence type="ECO:0000256" key="2">
    <source>
        <dbReference type="ARBA" id="ARBA00023180"/>
    </source>
</evidence>
<sequence length="1070" mass="111371">MWDGGREPPLLVPPSLWPEAPPVPAQSCRWMGGENIGVGNGEWREVWGEPEPRGRGLREGGQRPAGQGLLWLGETGPGVPGAGTWPGPPRLLRRSVGRVCTLGYPGSQLLLPAPPGSLPNSGLWPRSPGPAPDTFLQHESRLLSQEAMGSPHLPHSHAAPAGRPLVPPSAAPDPTPGLASHRDLSCRSTCLRTAGMGAGGGGVVSRCRGSRGLGDTGGAVSVPGVPGAGRYWGGLSRCRGSQGLGDSWGGPVSVCAPSGHTMGPWLLLSLLLLVQGGPPPHPRRAPANATIFSHIYSVRRGAGEGPESPQEALAPPSQLQPPRLYEHTLEGDEQVVFTHRINLPPPACDCEGGGAGGALREALARLRALEAQVQALREQCGAKGCCPPAAAAAQAGTGQTDTQSLCGRHGAFDLATCGCVCQPGWGGPTCAEPQCPGGCGGRGECVAGRCVCPPGFAGARCETPVCADDCNDQGRCQGGRCLCFPGYSGPACETPDCPGDCHGRGRCQDGRCLCRPGYAGPDCGTRACPGDCSGRGRCLKNGVCACHRGYTGPDCSQPACPSDCGGHGECRNGECHCQDGYAGEDCTLEIPAVTLRVGRREEGSFRLQWTRPKIHVDGYEIHLVPTGDPEGAVSLQLPGSATSFERSGLGPGQEFSVTVRAQRAQRLGPPATQSVRTRIDAPRDLRPTGATATSLSLRWEPPAAQPDGYTLHYRPVGRDSPEPPTRLTLPPNRTTLTLTGLRSTTQYTLTLTAHRGPEQSPPASSSATTAPEASGTEPPPTPSLSRPGPPPGDLAVTDVSPDRFRVTWTATTGTFQHFLLQYREPGSRAPPGHTQVPGGKRSVIVTQLSPGTEYEVELQGVAPDGTISEPITTSVWTAPLGGGPGPGDLGALGVRNVTSDGFGLQWRARQGLFHSFLLRYEDAAGRTGPREAEVPADQRATRLGGLRPGTQYNVTLTDGTIPPALSLPAPAEPGTQPSLGELSASDVTHDSALLSWTVQAGDFDSFLLQYKDAEGKPQALPVDGGSRTVTVTNLAPSRRYKFNLYGISGRKRLGPVSTDAVTGTPGDGSL</sequence>
<evidence type="ECO:0000256" key="4">
    <source>
        <dbReference type="SAM" id="MobiDB-lite"/>
    </source>
</evidence>
<keyword evidence="8" id="KW-1185">Reference proteome</keyword>
<feature type="region of interest" description="Disordered" evidence="4">
    <location>
        <begin position="146"/>
        <end position="182"/>
    </location>
</feature>
<feature type="compositionally biased region" description="Low complexity" evidence="4">
    <location>
        <begin position="761"/>
        <end position="776"/>
    </location>
</feature>
<feature type="domain" description="Fibronectin type-III" evidence="6">
    <location>
        <begin position="681"/>
        <end position="773"/>
    </location>
</feature>
<dbReference type="Pfam" id="PF25024">
    <property type="entry name" value="EGF_TEN"/>
    <property type="match status" value="1"/>
</dbReference>
<dbReference type="PROSITE" id="PS50853">
    <property type="entry name" value="FN3"/>
    <property type="match status" value="5"/>
</dbReference>
<dbReference type="GO" id="GO:0005615">
    <property type="term" value="C:extracellular space"/>
    <property type="evidence" value="ECO:0007669"/>
    <property type="project" value="TreeGrafter"/>
</dbReference>
<dbReference type="EMBL" id="JAHDVG010000466">
    <property type="protein sequence ID" value="KAH1183429.1"/>
    <property type="molecule type" value="Genomic_DNA"/>
</dbReference>
<feature type="domain" description="Fibronectin type-III" evidence="6">
    <location>
        <begin position="885"/>
        <end position="974"/>
    </location>
</feature>
<dbReference type="GO" id="GO:0030155">
    <property type="term" value="P:regulation of cell adhesion"/>
    <property type="evidence" value="ECO:0007669"/>
    <property type="project" value="TreeGrafter"/>
</dbReference>
<dbReference type="PANTHER" id="PTHR46708">
    <property type="entry name" value="TENASCIN"/>
    <property type="match status" value="1"/>
</dbReference>
<organism evidence="7 8">
    <name type="scientific">Mauremys mutica</name>
    <name type="common">yellowpond turtle</name>
    <dbReference type="NCBI Taxonomy" id="74926"/>
    <lineage>
        <taxon>Eukaryota</taxon>
        <taxon>Metazoa</taxon>
        <taxon>Chordata</taxon>
        <taxon>Craniata</taxon>
        <taxon>Vertebrata</taxon>
        <taxon>Euteleostomi</taxon>
        <taxon>Archelosauria</taxon>
        <taxon>Testudinata</taxon>
        <taxon>Testudines</taxon>
        <taxon>Cryptodira</taxon>
        <taxon>Durocryptodira</taxon>
        <taxon>Testudinoidea</taxon>
        <taxon>Geoemydidae</taxon>
        <taxon>Geoemydinae</taxon>
        <taxon>Mauremys</taxon>
    </lineage>
</organism>
<dbReference type="InterPro" id="IPR013783">
    <property type="entry name" value="Ig-like_fold"/>
</dbReference>
<dbReference type="SMART" id="SM00060">
    <property type="entry name" value="FN3"/>
    <property type="match status" value="5"/>
</dbReference>
<feature type="compositionally biased region" description="Low complexity" evidence="4">
    <location>
        <begin position="725"/>
        <end position="745"/>
    </location>
</feature>
<dbReference type="Gene3D" id="2.10.25.10">
    <property type="entry name" value="Laminin"/>
    <property type="match status" value="5"/>
</dbReference>
<reference evidence="7" key="1">
    <citation type="submission" date="2021-09" db="EMBL/GenBank/DDBJ databases">
        <title>The genome of Mauremys mutica provides insights into the evolution of semi-aquatic lifestyle.</title>
        <authorList>
            <person name="Gong S."/>
            <person name="Gao Y."/>
        </authorList>
    </citation>
    <scope>NUCLEOTIDE SEQUENCE</scope>
    <source>
        <strain evidence="7">MM-2020</strain>
        <tissue evidence="7">Muscle</tissue>
    </source>
</reference>
<evidence type="ECO:0000256" key="1">
    <source>
        <dbReference type="ARBA" id="ARBA00022737"/>
    </source>
</evidence>
<feature type="region of interest" description="Disordered" evidence="4">
    <location>
        <begin position="700"/>
        <end position="798"/>
    </location>
</feature>
<dbReference type="CDD" id="cd00063">
    <property type="entry name" value="FN3"/>
    <property type="match status" value="5"/>
</dbReference>
<gene>
    <name evidence="7" type="ORF">KIL84_004921</name>
</gene>
<dbReference type="InterPro" id="IPR050991">
    <property type="entry name" value="ECM_Regulatory_Proteins"/>
</dbReference>
<keyword evidence="2" id="KW-0325">Glycoprotein</keyword>
<evidence type="ECO:0000313" key="7">
    <source>
        <dbReference type="EMBL" id="KAH1183429.1"/>
    </source>
</evidence>
<keyword evidence="3" id="KW-0245">EGF-like domain</keyword>
<dbReference type="AlphaFoldDB" id="A0A9D3XL16"/>
<feature type="domain" description="Fibronectin type-III" evidence="6">
    <location>
        <begin position="591"/>
        <end position="680"/>
    </location>
</feature>
<feature type="region of interest" description="Disordered" evidence="4">
    <location>
        <begin position="300"/>
        <end position="321"/>
    </location>
</feature>
<accession>A0A9D3XL16</accession>
<dbReference type="SUPFAM" id="SSF49265">
    <property type="entry name" value="Fibronectin type III"/>
    <property type="match status" value="4"/>
</dbReference>
<keyword evidence="1" id="KW-0677">Repeat</keyword>
<dbReference type="SMART" id="SM00181">
    <property type="entry name" value="EGF"/>
    <property type="match status" value="5"/>
</dbReference>
<evidence type="ECO:0008006" key="9">
    <source>
        <dbReference type="Google" id="ProtNLM"/>
    </source>
</evidence>
<feature type="domain" description="Fibronectin type-III" evidence="6">
    <location>
        <begin position="978"/>
        <end position="1067"/>
    </location>
</feature>
<evidence type="ECO:0000259" key="6">
    <source>
        <dbReference type="PROSITE" id="PS50853"/>
    </source>
</evidence>
<dbReference type="Pfam" id="PF00041">
    <property type="entry name" value="fn3"/>
    <property type="match status" value="5"/>
</dbReference>
<dbReference type="FunFam" id="2.10.25.10:FF:000001">
    <property type="entry name" value="Tenascin C"/>
    <property type="match status" value="3"/>
</dbReference>
<dbReference type="PROSITE" id="PS01186">
    <property type="entry name" value="EGF_2"/>
    <property type="match status" value="2"/>
</dbReference>
<dbReference type="PROSITE" id="PS50026">
    <property type="entry name" value="EGF_3"/>
    <property type="match status" value="1"/>
</dbReference>
<dbReference type="PANTHER" id="PTHR46708:SF3">
    <property type="entry name" value="TENASCIN-X"/>
    <property type="match status" value="1"/>
</dbReference>
<dbReference type="Proteomes" id="UP000827986">
    <property type="component" value="Unassembled WGS sequence"/>
</dbReference>
<feature type="domain" description="EGF-like" evidence="5">
    <location>
        <begin position="524"/>
        <end position="556"/>
    </location>
</feature>
<dbReference type="InterPro" id="IPR036116">
    <property type="entry name" value="FN3_sf"/>
</dbReference>
<comment type="caution">
    <text evidence="3">Lacks conserved residue(s) required for the propagation of feature annotation.</text>
</comment>
<evidence type="ECO:0000256" key="3">
    <source>
        <dbReference type="PROSITE-ProRule" id="PRU00076"/>
    </source>
</evidence>
<feature type="compositionally biased region" description="Pro residues" evidence="4">
    <location>
        <begin position="777"/>
        <end position="792"/>
    </location>
</feature>
<dbReference type="PROSITE" id="PS00022">
    <property type="entry name" value="EGF_1"/>
    <property type="match status" value="2"/>
</dbReference>
<name>A0A9D3XL16_9SAUR</name>
<dbReference type="InterPro" id="IPR003961">
    <property type="entry name" value="FN3_dom"/>
</dbReference>
<feature type="disulfide bond" evidence="3">
    <location>
        <begin position="546"/>
        <end position="555"/>
    </location>
</feature>
<dbReference type="InterPro" id="IPR000742">
    <property type="entry name" value="EGF"/>
</dbReference>
<feature type="domain" description="Fibronectin type-III" evidence="6">
    <location>
        <begin position="790"/>
        <end position="881"/>
    </location>
</feature>
<evidence type="ECO:0000313" key="8">
    <source>
        <dbReference type="Proteomes" id="UP000827986"/>
    </source>
</evidence>